<dbReference type="EMBL" id="ARYI01000009">
    <property type="protein sequence ID" value="KCZ92502.1"/>
    <property type="molecule type" value="Genomic_DNA"/>
</dbReference>
<name>A0A059FPF4_9PROT</name>
<proteinExistence type="predicted"/>
<evidence type="ECO:0000313" key="1">
    <source>
        <dbReference type="EMBL" id="KCZ92502.1"/>
    </source>
</evidence>
<sequence length="95" mass="10580">MTLIFGLSVTMVNVWHLNSDRVTGVPSRFGHCDFWPGERLCDGSACTRGVAAAQHEQGEGNYRATDRIDHDALTSLYLLVMYTPKRYMSNATRAA</sequence>
<accession>A0A059FPF4</accession>
<dbReference type="AlphaFoldDB" id="A0A059FPF4"/>
<protein>
    <submittedName>
        <fullName evidence="1">Uncharacterized protein</fullName>
    </submittedName>
</protein>
<evidence type="ECO:0000313" key="2">
    <source>
        <dbReference type="Proteomes" id="UP000025061"/>
    </source>
</evidence>
<gene>
    <name evidence="1" type="ORF">HHI_11001</name>
</gene>
<reference evidence="1 2" key="1">
    <citation type="submission" date="2013-04" db="EMBL/GenBank/DDBJ databases">
        <title>Hyphomonas hirschiana VP5 Genome Sequencing.</title>
        <authorList>
            <person name="Lai Q."/>
            <person name="Shao Z."/>
        </authorList>
    </citation>
    <scope>NUCLEOTIDE SEQUENCE [LARGE SCALE GENOMIC DNA]</scope>
    <source>
        <strain evidence="1 2">VP5</strain>
    </source>
</reference>
<organism evidence="1 2">
    <name type="scientific">Hyphomonas hirschiana VP5</name>
    <dbReference type="NCBI Taxonomy" id="1280951"/>
    <lineage>
        <taxon>Bacteria</taxon>
        <taxon>Pseudomonadati</taxon>
        <taxon>Pseudomonadota</taxon>
        <taxon>Alphaproteobacteria</taxon>
        <taxon>Hyphomonadales</taxon>
        <taxon>Hyphomonadaceae</taxon>
        <taxon>Hyphomonas</taxon>
    </lineage>
</organism>
<dbReference type="Proteomes" id="UP000025061">
    <property type="component" value="Unassembled WGS sequence"/>
</dbReference>
<comment type="caution">
    <text evidence="1">The sequence shown here is derived from an EMBL/GenBank/DDBJ whole genome shotgun (WGS) entry which is preliminary data.</text>
</comment>
<keyword evidence="2" id="KW-1185">Reference proteome</keyword>